<dbReference type="Proteomes" id="UP000606720">
    <property type="component" value="Unassembled WGS sequence"/>
</dbReference>
<evidence type="ECO:0000256" key="4">
    <source>
        <dbReference type="ARBA" id="ARBA00013208"/>
    </source>
</evidence>
<evidence type="ECO:0000256" key="2">
    <source>
        <dbReference type="ARBA" id="ARBA00004401"/>
    </source>
</evidence>
<dbReference type="CDD" id="cd06530">
    <property type="entry name" value="S26_SPase_I"/>
    <property type="match status" value="1"/>
</dbReference>
<keyword evidence="7" id="KW-1133">Transmembrane helix</keyword>
<evidence type="ECO:0000313" key="10">
    <source>
        <dbReference type="Proteomes" id="UP000606720"/>
    </source>
</evidence>
<evidence type="ECO:0000259" key="8">
    <source>
        <dbReference type="Pfam" id="PF10502"/>
    </source>
</evidence>
<comment type="caution">
    <text evidence="9">The sequence shown here is derived from an EMBL/GenBank/DDBJ whole genome shotgun (WGS) entry which is preliminary data.</text>
</comment>
<reference evidence="9" key="1">
    <citation type="submission" date="2020-08" db="EMBL/GenBank/DDBJ databases">
        <title>Genome public.</title>
        <authorList>
            <person name="Liu C."/>
            <person name="Sun Q."/>
        </authorList>
    </citation>
    <scope>NUCLEOTIDE SEQUENCE</scope>
    <source>
        <strain evidence="9">BX1005</strain>
    </source>
</reference>
<dbReference type="EC" id="3.4.21.89" evidence="4 7"/>
<name>A0A923LR33_9FIRM</name>
<dbReference type="EMBL" id="JACOPH010000010">
    <property type="protein sequence ID" value="MBC5714780.1"/>
    <property type="molecule type" value="Genomic_DNA"/>
</dbReference>
<keyword evidence="10" id="KW-1185">Reference proteome</keyword>
<gene>
    <name evidence="9" type="primary">lepB</name>
    <name evidence="9" type="ORF">H8S17_11315</name>
</gene>
<dbReference type="PANTHER" id="PTHR43390">
    <property type="entry name" value="SIGNAL PEPTIDASE I"/>
    <property type="match status" value="1"/>
</dbReference>
<dbReference type="InterPro" id="IPR036286">
    <property type="entry name" value="LexA/Signal_pep-like_sf"/>
</dbReference>
<feature type="domain" description="Peptidase S26" evidence="8">
    <location>
        <begin position="21"/>
        <end position="181"/>
    </location>
</feature>
<organism evidence="9 10">
    <name type="scientific">Roseburia zhanii</name>
    <dbReference type="NCBI Taxonomy" id="2763064"/>
    <lineage>
        <taxon>Bacteria</taxon>
        <taxon>Bacillati</taxon>
        <taxon>Bacillota</taxon>
        <taxon>Clostridia</taxon>
        <taxon>Lachnospirales</taxon>
        <taxon>Lachnospiraceae</taxon>
        <taxon>Roseburia</taxon>
    </lineage>
</organism>
<evidence type="ECO:0000256" key="3">
    <source>
        <dbReference type="ARBA" id="ARBA00009370"/>
    </source>
</evidence>
<dbReference type="Pfam" id="PF10502">
    <property type="entry name" value="Peptidase_S26"/>
    <property type="match status" value="1"/>
</dbReference>
<keyword evidence="5 7" id="KW-0378">Hydrolase</keyword>
<protein>
    <recommendedName>
        <fullName evidence="4 7">Signal peptidase I</fullName>
        <ecNumber evidence="4 7">3.4.21.89</ecNumber>
    </recommendedName>
</protein>
<dbReference type="InterPro" id="IPR019757">
    <property type="entry name" value="Pept_S26A_signal_pept_1_Lys-AS"/>
</dbReference>
<dbReference type="SUPFAM" id="SSF51306">
    <property type="entry name" value="LexA/Signal peptidase"/>
    <property type="match status" value="1"/>
</dbReference>
<evidence type="ECO:0000313" key="9">
    <source>
        <dbReference type="EMBL" id="MBC5714780.1"/>
    </source>
</evidence>
<dbReference type="NCBIfam" id="TIGR02227">
    <property type="entry name" value="sigpep_I_bact"/>
    <property type="match status" value="1"/>
</dbReference>
<accession>A0A923LR33</accession>
<dbReference type="PRINTS" id="PR00727">
    <property type="entry name" value="LEADERPTASE"/>
</dbReference>
<feature type="active site" evidence="6">
    <location>
        <position position="51"/>
    </location>
</feature>
<evidence type="ECO:0000256" key="6">
    <source>
        <dbReference type="PIRSR" id="PIRSR600223-1"/>
    </source>
</evidence>
<feature type="active site" evidence="6">
    <location>
        <position position="95"/>
    </location>
</feature>
<dbReference type="Gene3D" id="2.10.109.10">
    <property type="entry name" value="Umud Fragment, subunit A"/>
    <property type="match status" value="1"/>
</dbReference>
<comment type="subcellular location">
    <subcellularLocation>
        <location evidence="2">Cell membrane</location>
        <topology evidence="2">Single-pass type II membrane protein</topology>
    </subcellularLocation>
    <subcellularLocation>
        <location evidence="7">Membrane</location>
        <topology evidence="7">Single-pass type II membrane protein</topology>
    </subcellularLocation>
</comment>
<dbReference type="GO" id="GO:0005886">
    <property type="term" value="C:plasma membrane"/>
    <property type="evidence" value="ECO:0007669"/>
    <property type="project" value="UniProtKB-SubCell"/>
</dbReference>
<evidence type="ECO:0000256" key="7">
    <source>
        <dbReference type="RuleBase" id="RU362042"/>
    </source>
</evidence>
<evidence type="ECO:0000256" key="1">
    <source>
        <dbReference type="ARBA" id="ARBA00000677"/>
    </source>
</evidence>
<dbReference type="PANTHER" id="PTHR43390:SF1">
    <property type="entry name" value="CHLOROPLAST PROCESSING PEPTIDASE"/>
    <property type="match status" value="1"/>
</dbReference>
<keyword evidence="7" id="KW-0472">Membrane</keyword>
<dbReference type="RefSeq" id="WP_178050844.1">
    <property type="nucleotide sequence ID" value="NZ_JACOPH010000010.1"/>
</dbReference>
<keyword evidence="7" id="KW-0645">Protease</keyword>
<dbReference type="GO" id="GO:0004252">
    <property type="term" value="F:serine-type endopeptidase activity"/>
    <property type="evidence" value="ECO:0007669"/>
    <property type="project" value="InterPro"/>
</dbReference>
<keyword evidence="7" id="KW-0812">Transmembrane</keyword>
<comment type="similarity">
    <text evidence="3 7">Belongs to the peptidase S26 family.</text>
</comment>
<sequence length="190" mass="21529">MAKQSAGEKRQGEESAVKEVISWVVTIVLAVAAALVIKNYVIINANIPSGSMENTIMTDDRLFGNRLAYNKNRTPQRGDIIIFKFPDDESENFIKRVIGLPGETVVIEDAKIYIDGSPVPLDEDYLKEEWVIATGPYTFEVPEDSYLVLGDNRNNSKDARFWENTYVKSNKILGKAVFRYYPFNRMGTLH</sequence>
<proteinExistence type="inferred from homology"/>
<feature type="transmembrane region" description="Helical" evidence="7">
    <location>
        <begin position="20"/>
        <end position="41"/>
    </location>
</feature>
<dbReference type="AlphaFoldDB" id="A0A923LR33"/>
<dbReference type="GO" id="GO:0006465">
    <property type="term" value="P:signal peptide processing"/>
    <property type="evidence" value="ECO:0007669"/>
    <property type="project" value="InterPro"/>
</dbReference>
<dbReference type="InterPro" id="IPR000223">
    <property type="entry name" value="Pept_S26A_signal_pept_1"/>
</dbReference>
<dbReference type="InterPro" id="IPR019533">
    <property type="entry name" value="Peptidase_S26"/>
</dbReference>
<dbReference type="GO" id="GO:0009003">
    <property type="term" value="F:signal peptidase activity"/>
    <property type="evidence" value="ECO:0007669"/>
    <property type="project" value="UniProtKB-EC"/>
</dbReference>
<comment type="catalytic activity">
    <reaction evidence="1 7">
        <text>Cleavage of hydrophobic, N-terminal signal or leader sequences from secreted and periplasmic proteins.</text>
        <dbReference type="EC" id="3.4.21.89"/>
    </reaction>
</comment>
<evidence type="ECO:0000256" key="5">
    <source>
        <dbReference type="ARBA" id="ARBA00022801"/>
    </source>
</evidence>
<dbReference type="PROSITE" id="PS00760">
    <property type="entry name" value="SPASE_I_2"/>
    <property type="match status" value="1"/>
</dbReference>